<name>A0A9W9YC56_9CNID</name>
<dbReference type="PROSITE" id="PS50234">
    <property type="entry name" value="VWFA"/>
    <property type="match status" value="1"/>
</dbReference>
<reference evidence="13" key="1">
    <citation type="submission" date="2023-01" db="EMBL/GenBank/DDBJ databases">
        <title>Genome assembly of the deep-sea coral Lophelia pertusa.</title>
        <authorList>
            <person name="Herrera S."/>
            <person name="Cordes E."/>
        </authorList>
    </citation>
    <scope>NUCLEOTIDE SEQUENCE</scope>
    <source>
        <strain evidence="13">USNM1676648</strain>
        <tissue evidence="13">Polyp</tissue>
    </source>
</reference>
<dbReference type="Proteomes" id="UP001163046">
    <property type="component" value="Unassembled WGS sequence"/>
</dbReference>
<feature type="compositionally biased region" description="Basic and acidic residues" evidence="9">
    <location>
        <begin position="318"/>
        <end position="336"/>
    </location>
</feature>
<feature type="chain" id="PRO_5040933311" evidence="11">
    <location>
        <begin position="25"/>
        <end position="515"/>
    </location>
</feature>
<evidence type="ECO:0000256" key="8">
    <source>
        <dbReference type="ARBA" id="ARBA00023136"/>
    </source>
</evidence>
<evidence type="ECO:0000256" key="4">
    <source>
        <dbReference type="ARBA" id="ARBA00022692"/>
    </source>
</evidence>
<dbReference type="InterPro" id="IPR013783">
    <property type="entry name" value="Ig-like_fold"/>
</dbReference>
<keyword evidence="3" id="KW-0597">Phosphoprotein</keyword>
<evidence type="ECO:0000256" key="1">
    <source>
        <dbReference type="ARBA" id="ARBA00004479"/>
    </source>
</evidence>
<dbReference type="EMBL" id="MU827807">
    <property type="protein sequence ID" value="KAJ7325623.1"/>
    <property type="molecule type" value="Genomic_DNA"/>
</dbReference>
<dbReference type="PANTHER" id="PTHR16059:SF25">
    <property type="entry name" value="LYSOZYME"/>
    <property type="match status" value="1"/>
</dbReference>
<dbReference type="OrthoDB" id="10035766at2759"/>
<comment type="subcellular location">
    <subcellularLocation>
        <location evidence="1">Membrane</location>
        <topology evidence="1">Single-pass type I membrane protein</topology>
    </subcellularLocation>
</comment>
<evidence type="ECO:0000256" key="7">
    <source>
        <dbReference type="ARBA" id="ARBA00022989"/>
    </source>
</evidence>
<dbReference type="GO" id="GO:0038023">
    <property type="term" value="F:signaling receptor activity"/>
    <property type="evidence" value="ECO:0007669"/>
    <property type="project" value="InterPro"/>
</dbReference>
<gene>
    <name evidence="13" type="primary">ANTXR1</name>
    <name evidence="13" type="ORF">OS493_029486</name>
</gene>
<comment type="caution">
    <text evidence="13">The sequence shown here is derived from an EMBL/GenBank/DDBJ whole genome shotgun (WGS) entry which is preliminary data.</text>
</comment>
<proteinExistence type="inferred from homology"/>
<sequence length="515" mass="56221">MSFRGYFVVVALLHAWIVPKLVVSQQRCLGGFDIYFILDKSGSVLPKYFTGQTVDFVEKTVQNFIGTGVRFSFITFSEKKSDGNYLKLTGDRAKIKTGLEALRQVQPGGGTWLSKALDMANNQVKDQLRQQSAFSIFIILTDGRISDIGYANEQSKKAKAAGTIVYAIGVGVIFDITQLNLLSNQPPEDFVFTEPSYNALQNLTSDISTRTCVEITSVSPTQACLGENNTVTLYGRGFEKFNSAESHSVWCGFNFNSTHRQVTKASLVEENRLVCPVPILNDTESVLMLQVSLNNGKTFVSSNVNISAKNCTSGVVENRTKTENGTKTHKQEEKPRSAKRSQLGLVVALLLLFAFLVLLAVWWFWPRFSRKPPRNYQPAVASEPIELPAALPPRPPPPAQKTASGRTKWPTVDASFYGGGTAGGIVPVRVDWGDKGSTEAGARLAQAKPSIKKEPIEDEEHLTGVSRRSSTPGCWTAAKIKVMAGVDAVSVGYSRVASHRPQPGGNVSNICYNAV</sequence>
<dbReference type="SMART" id="SM00327">
    <property type="entry name" value="VWA"/>
    <property type="match status" value="1"/>
</dbReference>
<dbReference type="InterPro" id="IPR002035">
    <property type="entry name" value="VWF_A"/>
</dbReference>
<dbReference type="InterPro" id="IPR008399">
    <property type="entry name" value="Anthrax_toxin_rcpt_C"/>
</dbReference>
<evidence type="ECO:0000313" key="14">
    <source>
        <dbReference type="Proteomes" id="UP001163046"/>
    </source>
</evidence>
<dbReference type="Pfam" id="PF05586">
    <property type="entry name" value="Ant_C"/>
    <property type="match status" value="1"/>
</dbReference>
<dbReference type="Pfam" id="PF00092">
    <property type="entry name" value="VWA"/>
    <property type="match status" value="1"/>
</dbReference>
<dbReference type="InterPro" id="IPR036465">
    <property type="entry name" value="vWFA_dom_sf"/>
</dbReference>
<keyword evidence="8 10" id="KW-0472">Membrane</keyword>
<dbReference type="Pfam" id="PF05587">
    <property type="entry name" value="Anth_Ig"/>
    <property type="match status" value="1"/>
</dbReference>
<dbReference type="Gene3D" id="2.60.40.10">
    <property type="entry name" value="Immunoglobulins"/>
    <property type="match status" value="1"/>
</dbReference>
<dbReference type="GO" id="GO:0016020">
    <property type="term" value="C:membrane"/>
    <property type="evidence" value="ECO:0007669"/>
    <property type="project" value="UniProtKB-SubCell"/>
</dbReference>
<dbReference type="Gene3D" id="3.40.50.410">
    <property type="entry name" value="von Willebrand factor, type A domain"/>
    <property type="match status" value="1"/>
</dbReference>
<protein>
    <submittedName>
        <fullName evidence="13">Anthrax toxin receptor 1</fullName>
    </submittedName>
</protein>
<evidence type="ECO:0000313" key="13">
    <source>
        <dbReference type="EMBL" id="KAJ7325623.1"/>
    </source>
</evidence>
<evidence type="ECO:0000256" key="11">
    <source>
        <dbReference type="SAM" id="SignalP"/>
    </source>
</evidence>
<keyword evidence="6 11" id="KW-0732">Signal</keyword>
<feature type="region of interest" description="Disordered" evidence="9">
    <location>
        <begin position="387"/>
        <end position="409"/>
    </location>
</feature>
<evidence type="ECO:0000256" key="6">
    <source>
        <dbReference type="ARBA" id="ARBA00022729"/>
    </source>
</evidence>
<dbReference type="InterPro" id="IPR008400">
    <property type="entry name" value="Anthrax_toxin_rcpt_extracel"/>
</dbReference>
<evidence type="ECO:0000256" key="2">
    <source>
        <dbReference type="ARBA" id="ARBA00008095"/>
    </source>
</evidence>
<feature type="signal peptide" evidence="11">
    <location>
        <begin position="1"/>
        <end position="24"/>
    </location>
</feature>
<keyword evidence="14" id="KW-1185">Reference proteome</keyword>
<dbReference type="PANTHER" id="PTHR16059">
    <property type="entry name" value="ANTHRAX TOXIN RECEPTOR"/>
    <property type="match status" value="1"/>
</dbReference>
<feature type="domain" description="VWFA" evidence="12">
    <location>
        <begin position="33"/>
        <end position="207"/>
    </location>
</feature>
<keyword evidence="4 10" id="KW-0812">Transmembrane</keyword>
<feature type="compositionally biased region" description="Pro residues" evidence="9">
    <location>
        <begin position="390"/>
        <end position="399"/>
    </location>
</feature>
<keyword evidence="7 10" id="KW-1133">Transmembrane helix</keyword>
<accession>A0A9W9YC56</accession>
<evidence type="ECO:0000256" key="9">
    <source>
        <dbReference type="SAM" id="MobiDB-lite"/>
    </source>
</evidence>
<dbReference type="SUPFAM" id="SSF53300">
    <property type="entry name" value="vWA-like"/>
    <property type="match status" value="1"/>
</dbReference>
<keyword evidence="13" id="KW-0675">Receptor</keyword>
<evidence type="ECO:0000256" key="3">
    <source>
        <dbReference type="ARBA" id="ARBA00022553"/>
    </source>
</evidence>
<evidence type="ECO:0000259" key="12">
    <source>
        <dbReference type="PROSITE" id="PS50234"/>
    </source>
</evidence>
<dbReference type="AlphaFoldDB" id="A0A9W9YC56"/>
<keyword evidence="5" id="KW-0479">Metal-binding</keyword>
<evidence type="ECO:0000256" key="10">
    <source>
        <dbReference type="SAM" id="Phobius"/>
    </source>
</evidence>
<feature type="region of interest" description="Disordered" evidence="9">
    <location>
        <begin position="317"/>
        <end position="337"/>
    </location>
</feature>
<feature type="transmembrane region" description="Helical" evidence="10">
    <location>
        <begin position="343"/>
        <end position="365"/>
    </location>
</feature>
<organism evidence="13 14">
    <name type="scientific">Desmophyllum pertusum</name>
    <dbReference type="NCBI Taxonomy" id="174260"/>
    <lineage>
        <taxon>Eukaryota</taxon>
        <taxon>Metazoa</taxon>
        <taxon>Cnidaria</taxon>
        <taxon>Anthozoa</taxon>
        <taxon>Hexacorallia</taxon>
        <taxon>Scleractinia</taxon>
        <taxon>Caryophylliina</taxon>
        <taxon>Caryophylliidae</taxon>
        <taxon>Desmophyllum</taxon>
    </lineage>
</organism>
<dbReference type="GO" id="GO:0046872">
    <property type="term" value="F:metal ion binding"/>
    <property type="evidence" value="ECO:0007669"/>
    <property type="project" value="UniProtKB-KW"/>
</dbReference>
<evidence type="ECO:0000256" key="5">
    <source>
        <dbReference type="ARBA" id="ARBA00022723"/>
    </source>
</evidence>
<comment type="similarity">
    <text evidence="2">Belongs to the ATR family.</text>
</comment>